<evidence type="ECO:0000313" key="3">
    <source>
        <dbReference type="Proteomes" id="UP001238179"/>
    </source>
</evidence>
<reference evidence="3" key="1">
    <citation type="journal article" date="2023" name="Int. J. Syst. Evol. Microbiol.">
        <title>Mesoterricola silvestris gen. nov., sp. nov., Mesoterricola sediminis sp. nov., Geothrix oryzae sp. nov., Geothrix edaphica sp. nov., Geothrix rubra sp. nov., and Geothrix limicola sp. nov., six novel members of Acidobacteriota isolated from soils.</title>
        <authorList>
            <person name="Itoh H."/>
            <person name="Sugisawa Y."/>
            <person name="Mise K."/>
            <person name="Xu Z."/>
            <person name="Kuniyasu M."/>
            <person name="Ushijima N."/>
            <person name="Kawano K."/>
            <person name="Kobayashi E."/>
            <person name="Shiratori Y."/>
            <person name="Masuda Y."/>
            <person name="Senoo K."/>
        </authorList>
    </citation>
    <scope>NUCLEOTIDE SEQUENCE [LARGE SCALE GENOMIC DNA]</scope>
    <source>
        <strain evidence="3">W79</strain>
    </source>
</reference>
<feature type="region of interest" description="Disordered" evidence="1">
    <location>
        <begin position="82"/>
        <end position="105"/>
    </location>
</feature>
<name>A0AA48K9K4_9BACT</name>
<dbReference type="Proteomes" id="UP001238179">
    <property type="component" value="Chromosome"/>
</dbReference>
<dbReference type="EMBL" id="AP027080">
    <property type="protein sequence ID" value="BDU73160.1"/>
    <property type="molecule type" value="Genomic_DNA"/>
</dbReference>
<feature type="compositionally biased region" description="Basic and acidic residues" evidence="1">
    <location>
        <begin position="93"/>
        <end position="105"/>
    </location>
</feature>
<proteinExistence type="predicted"/>
<keyword evidence="3" id="KW-1185">Reference proteome</keyword>
<evidence type="ECO:0000313" key="2">
    <source>
        <dbReference type="EMBL" id="BDU73160.1"/>
    </source>
</evidence>
<gene>
    <name evidence="2" type="ORF">METEAL_23340</name>
</gene>
<organism evidence="2 3">
    <name type="scientific">Mesoterricola silvestris</name>
    <dbReference type="NCBI Taxonomy" id="2927979"/>
    <lineage>
        <taxon>Bacteria</taxon>
        <taxon>Pseudomonadati</taxon>
        <taxon>Acidobacteriota</taxon>
        <taxon>Holophagae</taxon>
        <taxon>Holophagales</taxon>
        <taxon>Holophagaceae</taxon>
        <taxon>Mesoterricola</taxon>
    </lineage>
</organism>
<protein>
    <submittedName>
        <fullName evidence="2">Uncharacterized protein</fullName>
    </submittedName>
</protein>
<accession>A0AA48K9K4</accession>
<dbReference type="KEGG" id="msil:METEAL_23340"/>
<sequence length="105" mass="11900">MAVEGKAVEHSQMMQEHCKTMMAEMKAQDTELTALVARMNGASKEAKMDLMAEIVTKMSEQRVAMNDRMGQMHMEMMKHMQMGTGPHHSMMKGMDKKPEAPIDKK</sequence>
<dbReference type="AlphaFoldDB" id="A0AA48K9K4"/>
<evidence type="ECO:0000256" key="1">
    <source>
        <dbReference type="SAM" id="MobiDB-lite"/>
    </source>
</evidence>